<keyword evidence="5" id="KW-1185">Reference proteome</keyword>
<keyword evidence="3" id="KW-1133">Transmembrane helix</keyword>
<accession>A0A897MX67</accession>
<evidence type="ECO:0000256" key="2">
    <source>
        <dbReference type="SAM" id="MobiDB-lite"/>
    </source>
</evidence>
<evidence type="ECO:0000256" key="3">
    <source>
        <dbReference type="SAM" id="Phobius"/>
    </source>
</evidence>
<feature type="compositionally biased region" description="Polar residues" evidence="2">
    <location>
        <begin position="13"/>
        <end position="23"/>
    </location>
</feature>
<organism evidence="4 5">
    <name type="scientific">Natranaeroarchaeum sulfidigenes</name>
    <dbReference type="NCBI Taxonomy" id="2784880"/>
    <lineage>
        <taxon>Archaea</taxon>
        <taxon>Methanobacteriati</taxon>
        <taxon>Methanobacteriota</taxon>
        <taxon>Stenosarchaea group</taxon>
        <taxon>Halobacteria</taxon>
        <taxon>Halobacteriales</taxon>
        <taxon>Natronoarchaeaceae</taxon>
        <taxon>Natranaeroarchaeum</taxon>
    </lineage>
</organism>
<keyword evidence="3" id="KW-0472">Membrane</keyword>
<feature type="region of interest" description="Disordered" evidence="2">
    <location>
        <begin position="1"/>
        <end position="31"/>
    </location>
</feature>
<evidence type="ECO:0000313" key="4">
    <source>
        <dbReference type="EMBL" id="QSG02925.1"/>
    </source>
</evidence>
<dbReference type="KEGG" id="hara:AArcS_1715"/>
<sequence length="284" mass="31083">MGAGSAGIVHANSGDSLSQSQDAETTTTEEEIVQVTTEYPTDESNQAIGVTVQIAPEQETVTDVEIDIRQSEESFIDHDSYGISVEPSGAAEINEELRDAGTHHIKSYEISELEPGEEVEIRFEAYPRQLTADDEMIDAASVQYEFRRGGVSVPDAGIASIDAETDISGSPVYQLLDLRTQVNSLETQVEELEADDDEVVEDDDSVLPWIMFGVGVLGLLAGVGGIVYTRRNGTSDPPITEYDLQRYKSDIEDLSQNAERYGNERTADQAAEIAKQLEDELDDR</sequence>
<protein>
    <submittedName>
        <fullName evidence="4">Uncharacterized protein</fullName>
    </submittedName>
</protein>
<keyword evidence="1" id="KW-0175">Coiled coil</keyword>
<reference evidence="4" key="1">
    <citation type="submission" date="2020-11" db="EMBL/GenBank/DDBJ databases">
        <title>Carbohydrate-dependent, anaerobic sulfur respiration: A novel catabolism in halophilic archaea.</title>
        <authorList>
            <person name="Sorokin D.Y."/>
            <person name="Messina E."/>
            <person name="Smedile F."/>
            <person name="La Cono V."/>
            <person name="Hallsworth J.E."/>
            <person name="Yakimov M.M."/>
        </authorList>
    </citation>
    <scope>NUCLEOTIDE SEQUENCE</scope>
    <source>
        <strain evidence="4">AArc-S</strain>
    </source>
</reference>
<feature type="coiled-coil region" evidence="1">
    <location>
        <begin position="175"/>
        <end position="202"/>
    </location>
</feature>
<proteinExistence type="predicted"/>
<name>A0A897MX67_9EURY</name>
<evidence type="ECO:0000313" key="5">
    <source>
        <dbReference type="Proteomes" id="UP000663586"/>
    </source>
</evidence>
<dbReference type="AlphaFoldDB" id="A0A897MX67"/>
<feature type="transmembrane region" description="Helical" evidence="3">
    <location>
        <begin position="206"/>
        <end position="228"/>
    </location>
</feature>
<dbReference type="EMBL" id="CP064786">
    <property type="protein sequence ID" value="QSG02925.1"/>
    <property type="molecule type" value="Genomic_DNA"/>
</dbReference>
<gene>
    <name evidence="4" type="ORF">AArcS_1715</name>
</gene>
<evidence type="ECO:0000256" key="1">
    <source>
        <dbReference type="SAM" id="Coils"/>
    </source>
</evidence>
<keyword evidence="3" id="KW-0812">Transmembrane</keyword>
<dbReference type="Proteomes" id="UP000663586">
    <property type="component" value="Chromosome"/>
</dbReference>